<feature type="region of interest" description="Disordered" evidence="5">
    <location>
        <begin position="1"/>
        <end position="27"/>
    </location>
</feature>
<comment type="subcellular location">
    <subcellularLocation>
        <location evidence="1">Nucleus</location>
    </subcellularLocation>
</comment>
<dbReference type="EMBL" id="AWUE01016405">
    <property type="protein sequence ID" value="OMO91937.1"/>
    <property type="molecule type" value="Genomic_DNA"/>
</dbReference>
<dbReference type="Pfam" id="PF25766">
    <property type="entry name" value="TPR_RPAP1"/>
    <property type="match status" value="1"/>
</dbReference>
<dbReference type="Proteomes" id="UP000187203">
    <property type="component" value="Unassembled WGS sequence"/>
</dbReference>
<feature type="domain" description="RPAP1/MINIYO-like TPR repeats" evidence="8">
    <location>
        <begin position="1012"/>
        <end position="1140"/>
    </location>
</feature>
<reference evidence="10" key="1">
    <citation type="submission" date="2013-09" db="EMBL/GenBank/DDBJ databases">
        <title>Corchorus olitorius genome sequencing.</title>
        <authorList>
            <person name="Alam M."/>
            <person name="Haque M.S."/>
            <person name="Islam M.S."/>
            <person name="Emdad E.M."/>
            <person name="Islam M.M."/>
            <person name="Ahmed B."/>
            <person name="Halim A."/>
            <person name="Hossen Q.M.M."/>
            <person name="Hossain M.Z."/>
            <person name="Ahmed R."/>
            <person name="Khan M.M."/>
            <person name="Islam R."/>
            <person name="Rashid M.M."/>
            <person name="Khan S.A."/>
            <person name="Rahman M.S."/>
            <person name="Alam M."/>
            <person name="Yahiya A.S."/>
            <person name="Khan M.S."/>
            <person name="Azam M.S."/>
            <person name="Haque T."/>
            <person name="Lashkar M.Z.H."/>
            <person name="Akhand A.I."/>
            <person name="Morshed G."/>
            <person name="Roy S."/>
            <person name="Uddin K.S."/>
            <person name="Rabeya T."/>
            <person name="Hossain A.S."/>
            <person name="Chowdhury A."/>
            <person name="Snigdha A.R."/>
            <person name="Mortoza M.S."/>
            <person name="Matin S.A."/>
            <person name="Hoque S.M.E."/>
            <person name="Islam M.K."/>
            <person name="Roy D.K."/>
            <person name="Haider R."/>
            <person name="Moosa M.M."/>
            <person name="Elias S.M."/>
            <person name="Hasan A.M."/>
            <person name="Jahan S."/>
            <person name="Shafiuddin M."/>
            <person name="Mahmood N."/>
            <person name="Shommy N.S."/>
        </authorList>
    </citation>
    <scope>NUCLEOTIDE SEQUENCE [LARGE SCALE GENOMIC DNA]</scope>
    <source>
        <strain evidence="10">cv. O-4</strain>
    </source>
</reference>
<dbReference type="InterPro" id="IPR055326">
    <property type="entry name" value="MINIYO"/>
</dbReference>
<evidence type="ECO:0000259" key="8">
    <source>
        <dbReference type="Pfam" id="PF25766"/>
    </source>
</evidence>
<gene>
    <name evidence="9" type="ORF">COLO4_18006</name>
</gene>
<dbReference type="Pfam" id="PF08621">
    <property type="entry name" value="RPAP1_N"/>
    <property type="match status" value="1"/>
</dbReference>
<dbReference type="InterPro" id="IPR057989">
    <property type="entry name" value="TPR_RPAP1/MINIYO-like"/>
</dbReference>
<accession>A0A1R3JAX1</accession>
<keyword evidence="4" id="KW-0539">Nucleus</keyword>
<feature type="region of interest" description="Disordered" evidence="5">
    <location>
        <begin position="134"/>
        <end position="168"/>
    </location>
</feature>
<comment type="similarity">
    <text evidence="2">Belongs to the RPAP1 family.</text>
</comment>
<evidence type="ECO:0000256" key="2">
    <source>
        <dbReference type="ARBA" id="ARBA00009953"/>
    </source>
</evidence>
<dbReference type="InterPro" id="IPR013930">
    <property type="entry name" value="RPAP1_N"/>
</dbReference>
<keyword evidence="10" id="KW-1185">Reference proteome</keyword>
<proteinExistence type="inferred from homology"/>
<feature type="domain" description="RPAP1 C-terminal" evidence="6">
    <location>
        <begin position="420"/>
        <end position="493"/>
    </location>
</feature>
<dbReference type="OrthoDB" id="348201at2759"/>
<feature type="domain" description="RPAP1 N-terminal" evidence="7">
    <location>
        <begin position="294"/>
        <end position="337"/>
    </location>
</feature>
<organism evidence="9 10">
    <name type="scientific">Corchorus olitorius</name>
    <dbReference type="NCBI Taxonomy" id="93759"/>
    <lineage>
        <taxon>Eukaryota</taxon>
        <taxon>Viridiplantae</taxon>
        <taxon>Streptophyta</taxon>
        <taxon>Embryophyta</taxon>
        <taxon>Tracheophyta</taxon>
        <taxon>Spermatophyta</taxon>
        <taxon>Magnoliopsida</taxon>
        <taxon>eudicotyledons</taxon>
        <taxon>Gunneridae</taxon>
        <taxon>Pentapetalae</taxon>
        <taxon>rosids</taxon>
        <taxon>malvids</taxon>
        <taxon>Malvales</taxon>
        <taxon>Malvaceae</taxon>
        <taxon>Grewioideae</taxon>
        <taxon>Apeibeae</taxon>
        <taxon>Corchorus</taxon>
    </lineage>
</organism>
<evidence type="ECO:0000256" key="1">
    <source>
        <dbReference type="ARBA" id="ARBA00004123"/>
    </source>
</evidence>
<evidence type="ECO:0008006" key="11">
    <source>
        <dbReference type="Google" id="ProtNLM"/>
    </source>
</evidence>
<evidence type="ECO:0000313" key="9">
    <source>
        <dbReference type="EMBL" id="OMO91937.1"/>
    </source>
</evidence>
<name>A0A1R3JAX1_9ROSI</name>
<dbReference type="Pfam" id="PF08620">
    <property type="entry name" value="RPAP1_C"/>
    <property type="match status" value="1"/>
</dbReference>
<dbReference type="STRING" id="93759.A0A1R3JAX1"/>
<dbReference type="InterPro" id="IPR013929">
    <property type="entry name" value="RPAP1_C"/>
</dbReference>
<evidence type="ECO:0000259" key="7">
    <source>
        <dbReference type="Pfam" id="PF08621"/>
    </source>
</evidence>
<evidence type="ECO:0000256" key="5">
    <source>
        <dbReference type="SAM" id="MobiDB-lite"/>
    </source>
</evidence>
<sequence length="1231" mass="137061">MEKKQEQQSGNKSKKNERKGGSLKIFGSSSINGGDLVGSVIEKGIVSSNSNISKPIQPPQPSVLPFPVARHRSHGPHWTPISNSNVDEEDDEDESAFANFDHISAFAKPVQRKEKKGLNVSLWKELMQSDEFFKSKGQERNKSSLGNSERHRKNGEAMKNVGKKSTSDSLGAHVDAVASMDVDLESHLNAHRLLTKAEEAVRTESNFSSVTEMDLDNSHQLHQEENVKDADSDNFSRESGLMAIDGQESANRIFHIDTANLQTGRLEKAETQSMVPKQFQNFGNEQRSTSLESEIDAENRARLKDMSSEEIAEAQAEIMEKMDPALLNLLKKRGQEKLKKQKHSSSSLAANSLSDRGIICENISSNEINSLNTESSDSQMMTTSSNITKTGVDNGLEQNVGPVNGSLWDAWSQRVEAVRELRFSLDGTVVEKDFAPIPQTSVDNVAERDFLRTEGDPGAAGYTIKEAVALTRSTIPGQRALALHLVASVLDKALCNIYLNPVVSTLANSNKVDSTVDWEAVWAFALGPEPELVLSLRMSLDDNHNSVVLASAKVIQSILSCDLNGNIFDFLEKRAIGAKDTYTAPIFRSKPEIDVGFLHGGFWKYSAKPSNILLCGDNMVDDETEGKHTIQDDVVVGGQDFAAGLIRMGILPRIRYLLEMEPATPLEECLISVLTAIARHSPICANAIMKCQRLVQTIVHRFTSNNNLETYPSKIKSVCFLRVLAQSDRKNCGEFAENRTFRAMTWHLYQNASSLEQWLKMGREQFKLSSALMVEQLRFWKVCIQNGYCVSYFSDIFPALCLWLNPPTVEKLVENNVLGEYASISTEAYLVLESLAGTLPNLYSHQFLSDRVPQGADDNVETWSWSQVGPMVDLAVKWISFKSRWIDSQNGMKGSSVFVDKSFSPLLWVYSAVMHMLSRVLERVIPEDTIGLPEEGGHIPWLPDFVPKVGLEIIRNGFLSFTSVNSAEYGANLGGGVATPVQSVPLIWKLHSLSIILLIGMAVLEEEKSRDVYESLQELYGQLLDETRSKKRPYAAVSFGDSIYGRQVAVYLHRSVESPVRLAAWNALSNSRVLELLPPLQQCLGEAEGYLEPVEENEAILEAYVKSWVSGALDRAVTRGSIAFTLVLHHISSFVFISHRSDKPLLRNKLVKSLLRDYSRKKQHEGMMLEFIQYNKASTFPVAEKREGLPLQKINLEERMEILKEACEGNPSLLKEVEKLKSVLSERLVVS</sequence>
<keyword evidence="3" id="KW-0804">Transcription</keyword>
<evidence type="ECO:0000313" key="10">
    <source>
        <dbReference type="Proteomes" id="UP000187203"/>
    </source>
</evidence>
<comment type="caution">
    <text evidence="9">The sequence shown here is derived from an EMBL/GenBank/DDBJ whole genome shotgun (WGS) entry which is preliminary data.</text>
</comment>
<feature type="region of interest" description="Disordered" evidence="5">
    <location>
        <begin position="50"/>
        <end position="89"/>
    </location>
</feature>
<dbReference type="AlphaFoldDB" id="A0A1R3JAX1"/>
<dbReference type="PANTHER" id="PTHR47605">
    <property type="entry name" value="TRANSCRIPTIONAL ELONGATION REGULATOR MINIYO"/>
    <property type="match status" value="1"/>
</dbReference>
<evidence type="ECO:0000256" key="4">
    <source>
        <dbReference type="ARBA" id="ARBA00023242"/>
    </source>
</evidence>
<dbReference type="PANTHER" id="PTHR47605:SF2">
    <property type="entry name" value="TRANSCRIPTIONAL ELONGATION REGULATOR MINIYO"/>
    <property type="match status" value="1"/>
</dbReference>
<evidence type="ECO:0000256" key="3">
    <source>
        <dbReference type="ARBA" id="ARBA00023163"/>
    </source>
</evidence>
<protein>
    <recommendedName>
        <fullName evidence="11">Armadillo-like helical</fullName>
    </recommendedName>
</protein>
<evidence type="ECO:0000259" key="6">
    <source>
        <dbReference type="Pfam" id="PF08620"/>
    </source>
</evidence>